<dbReference type="EMBL" id="BTSY01000007">
    <property type="protein sequence ID" value="GMT36272.1"/>
    <property type="molecule type" value="Genomic_DNA"/>
</dbReference>
<proteinExistence type="predicted"/>
<evidence type="ECO:0000256" key="1">
    <source>
        <dbReference type="SAM" id="Phobius"/>
    </source>
</evidence>
<dbReference type="InterPro" id="IPR019336">
    <property type="entry name" value="GPR180/TMEM145_TM"/>
</dbReference>
<feature type="transmembrane region" description="Helical" evidence="1">
    <location>
        <begin position="144"/>
        <end position="166"/>
    </location>
</feature>
<protein>
    <recommendedName>
        <fullName evidence="2">GPR180/TMEM145 transmembrane domain-containing protein</fullName>
    </recommendedName>
</protein>
<feature type="transmembrane region" description="Helical" evidence="1">
    <location>
        <begin position="43"/>
        <end position="62"/>
    </location>
</feature>
<reference evidence="3" key="1">
    <citation type="submission" date="2023-10" db="EMBL/GenBank/DDBJ databases">
        <title>Genome assembly of Pristionchus species.</title>
        <authorList>
            <person name="Yoshida K."/>
            <person name="Sommer R.J."/>
        </authorList>
    </citation>
    <scope>NUCLEOTIDE SEQUENCE</scope>
    <source>
        <strain evidence="3">RS5133</strain>
    </source>
</reference>
<dbReference type="PROSITE" id="PS51257">
    <property type="entry name" value="PROKAR_LIPOPROTEIN"/>
    <property type="match status" value="1"/>
</dbReference>
<comment type="caution">
    <text evidence="3">The sequence shown here is derived from an EMBL/GenBank/DDBJ whole genome shotgun (WGS) entry which is preliminary data.</text>
</comment>
<dbReference type="AlphaFoldDB" id="A0AAV5WZ05"/>
<dbReference type="GO" id="GO:0007186">
    <property type="term" value="P:G protein-coupled receptor signaling pathway"/>
    <property type="evidence" value="ECO:0007669"/>
    <property type="project" value="InterPro"/>
</dbReference>
<feature type="domain" description="GPR180/TMEM145 transmembrane" evidence="2">
    <location>
        <begin position="10"/>
        <end position="194"/>
    </location>
</feature>
<dbReference type="InterPro" id="IPR047831">
    <property type="entry name" value="GPR180/TMEM145"/>
</dbReference>
<sequence>MLHQTFKMHIQAILSLSCKVAMYATYARNGQGLPFMKLMGQLFRASCDTCFIMMLLLIAKGFTITRGRLSNLSTWKLTLLMCLYVILYMAMFVWQMKIFDPAVVTFISESVPGYGIEVLRLLSWLSYCISSFTTCKKYPKKREFYLILGFFMSIWFWMGPITLYLSNFLLDNWVREEVVNLVDCSVVFYGFVVFLVLTWPSMSNKNFPFHVRTTQIGDMTQPADFPQNAYEVARK</sequence>
<accession>A0AAV5WZ05</accession>
<keyword evidence="4" id="KW-1185">Reference proteome</keyword>
<evidence type="ECO:0000259" key="2">
    <source>
        <dbReference type="Pfam" id="PF10192"/>
    </source>
</evidence>
<name>A0AAV5WZ05_9BILA</name>
<evidence type="ECO:0000313" key="4">
    <source>
        <dbReference type="Proteomes" id="UP001432322"/>
    </source>
</evidence>
<keyword evidence="1" id="KW-0472">Membrane</keyword>
<dbReference type="PANTHER" id="PTHR23252">
    <property type="entry name" value="INTIMAL THICKNESS RECEPTOR-RELATED"/>
    <property type="match status" value="1"/>
</dbReference>
<gene>
    <name evidence="3" type="ORF">PFISCL1PPCAC_27569</name>
</gene>
<dbReference type="Pfam" id="PF10192">
    <property type="entry name" value="GPR180-TMEM145_TM"/>
    <property type="match status" value="1"/>
</dbReference>
<keyword evidence="1" id="KW-0812">Transmembrane</keyword>
<evidence type="ECO:0000313" key="3">
    <source>
        <dbReference type="EMBL" id="GMT36272.1"/>
    </source>
</evidence>
<feature type="transmembrane region" description="Helical" evidence="1">
    <location>
        <begin position="178"/>
        <end position="199"/>
    </location>
</feature>
<keyword evidence="1" id="KW-1133">Transmembrane helix</keyword>
<dbReference type="PANTHER" id="PTHR23252:SF24">
    <property type="entry name" value="TRANSMEMBRANE PROTEIN 145"/>
    <property type="match status" value="1"/>
</dbReference>
<feature type="transmembrane region" description="Helical" evidence="1">
    <location>
        <begin position="74"/>
        <end position="94"/>
    </location>
</feature>
<dbReference type="Proteomes" id="UP001432322">
    <property type="component" value="Unassembled WGS sequence"/>
</dbReference>
<organism evidence="3 4">
    <name type="scientific">Pristionchus fissidentatus</name>
    <dbReference type="NCBI Taxonomy" id="1538716"/>
    <lineage>
        <taxon>Eukaryota</taxon>
        <taxon>Metazoa</taxon>
        <taxon>Ecdysozoa</taxon>
        <taxon>Nematoda</taxon>
        <taxon>Chromadorea</taxon>
        <taxon>Rhabditida</taxon>
        <taxon>Rhabditina</taxon>
        <taxon>Diplogasteromorpha</taxon>
        <taxon>Diplogasteroidea</taxon>
        <taxon>Neodiplogasteridae</taxon>
        <taxon>Pristionchus</taxon>
    </lineage>
</organism>
<feature type="non-terminal residue" evidence="3">
    <location>
        <position position="235"/>
    </location>
</feature>
<dbReference type="GO" id="GO:0019236">
    <property type="term" value="P:response to pheromone"/>
    <property type="evidence" value="ECO:0007669"/>
    <property type="project" value="InterPro"/>
</dbReference>